<dbReference type="InterPro" id="IPR014048">
    <property type="entry name" value="MethylDNA_cys_MeTrfase_DNA-bd"/>
</dbReference>
<keyword evidence="1" id="KW-0227">DNA damage</keyword>
<dbReference type="PANTHER" id="PTHR42942">
    <property type="entry name" value="6-O-METHYLGUANINE DNA METHYLTRANSFERASE"/>
    <property type="match status" value="1"/>
</dbReference>
<feature type="domain" description="Methylated-DNA-[protein]-cysteine S-methyltransferase DNA binding" evidence="2">
    <location>
        <begin position="14"/>
        <end position="89"/>
    </location>
</feature>
<dbReference type="Gene3D" id="1.10.10.10">
    <property type="entry name" value="Winged helix-like DNA-binding domain superfamily/Winged helix DNA-binding domain"/>
    <property type="match status" value="1"/>
</dbReference>
<feature type="non-terminal residue" evidence="3">
    <location>
        <position position="1"/>
    </location>
</feature>
<dbReference type="CDD" id="cd06445">
    <property type="entry name" value="ATase"/>
    <property type="match status" value="1"/>
</dbReference>
<dbReference type="SUPFAM" id="SSF46767">
    <property type="entry name" value="Methylated DNA-protein cysteine methyltransferase, C-terminal domain"/>
    <property type="match status" value="1"/>
</dbReference>
<evidence type="ECO:0000313" key="3">
    <source>
        <dbReference type="EMBL" id="SUZ94246.1"/>
    </source>
</evidence>
<accession>A0A381RQR1</accession>
<dbReference type="PANTHER" id="PTHR42942:SF1">
    <property type="entry name" value="ALKYLTRANSFERASE-LIKE PROTEIN 1"/>
    <property type="match status" value="1"/>
</dbReference>
<name>A0A381RQR1_9ZZZZ</name>
<dbReference type="InterPro" id="IPR036388">
    <property type="entry name" value="WH-like_DNA-bd_sf"/>
</dbReference>
<dbReference type="EMBL" id="UINC01002217">
    <property type="protein sequence ID" value="SUZ94246.1"/>
    <property type="molecule type" value="Genomic_DNA"/>
</dbReference>
<proteinExistence type="predicted"/>
<dbReference type="GO" id="GO:0006281">
    <property type="term" value="P:DNA repair"/>
    <property type="evidence" value="ECO:0007669"/>
    <property type="project" value="InterPro"/>
</dbReference>
<sequence>VSAASAGAGDRFTPFEASVAAVLDALRPGEVVTYGEVAAEAGHPGAHRAVGRFLGVHDGFPWWRVVTSTGRLVPGHEVEQADRLAAEGVATGDGRVRPG</sequence>
<evidence type="ECO:0000259" key="2">
    <source>
        <dbReference type="Pfam" id="PF01035"/>
    </source>
</evidence>
<gene>
    <name evidence="3" type="ORF">METZ01_LOCUS47100</name>
</gene>
<dbReference type="InterPro" id="IPR036217">
    <property type="entry name" value="MethylDNA_cys_MeTrfase_DNAb"/>
</dbReference>
<protein>
    <recommendedName>
        <fullName evidence="2">Methylated-DNA-[protein]-cysteine S-methyltransferase DNA binding domain-containing protein</fullName>
    </recommendedName>
</protein>
<organism evidence="3">
    <name type="scientific">marine metagenome</name>
    <dbReference type="NCBI Taxonomy" id="408172"/>
    <lineage>
        <taxon>unclassified sequences</taxon>
        <taxon>metagenomes</taxon>
        <taxon>ecological metagenomes</taxon>
    </lineage>
</organism>
<dbReference type="GO" id="GO:0003824">
    <property type="term" value="F:catalytic activity"/>
    <property type="evidence" value="ECO:0007669"/>
    <property type="project" value="InterPro"/>
</dbReference>
<dbReference type="Pfam" id="PF01035">
    <property type="entry name" value="DNA_binding_1"/>
    <property type="match status" value="1"/>
</dbReference>
<dbReference type="InterPro" id="IPR052520">
    <property type="entry name" value="ATL_DNA_repair"/>
</dbReference>
<reference evidence="3" key="1">
    <citation type="submission" date="2018-05" db="EMBL/GenBank/DDBJ databases">
        <authorList>
            <person name="Lanie J.A."/>
            <person name="Ng W.-L."/>
            <person name="Kazmierczak K.M."/>
            <person name="Andrzejewski T.M."/>
            <person name="Davidsen T.M."/>
            <person name="Wayne K.J."/>
            <person name="Tettelin H."/>
            <person name="Glass J.I."/>
            <person name="Rusch D."/>
            <person name="Podicherti R."/>
            <person name="Tsui H.-C.T."/>
            <person name="Winkler M.E."/>
        </authorList>
    </citation>
    <scope>NUCLEOTIDE SEQUENCE</scope>
</reference>
<dbReference type="AlphaFoldDB" id="A0A381RQR1"/>
<evidence type="ECO:0000256" key="1">
    <source>
        <dbReference type="ARBA" id="ARBA00022763"/>
    </source>
</evidence>